<keyword evidence="3 4" id="KW-0720">Serine protease</keyword>
<dbReference type="OrthoDB" id="3565018at2759"/>
<dbReference type="Gene3D" id="3.40.50.200">
    <property type="entry name" value="Peptidase S8/S53 domain"/>
    <property type="match status" value="1"/>
</dbReference>
<evidence type="ECO:0000259" key="5">
    <source>
        <dbReference type="Pfam" id="PF00082"/>
    </source>
</evidence>
<evidence type="ECO:0000256" key="2">
    <source>
        <dbReference type="ARBA" id="ARBA00022801"/>
    </source>
</evidence>
<organism evidence="6">
    <name type="scientific">Rosellinia necatrix</name>
    <name type="common">White root-rot fungus</name>
    <dbReference type="NCBI Taxonomy" id="77044"/>
    <lineage>
        <taxon>Eukaryota</taxon>
        <taxon>Fungi</taxon>
        <taxon>Dikarya</taxon>
        <taxon>Ascomycota</taxon>
        <taxon>Pezizomycotina</taxon>
        <taxon>Sordariomycetes</taxon>
        <taxon>Xylariomycetidae</taxon>
        <taxon>Xylariales</taxon>
        <taxon>Xylariaceae</taxon>
        <taxon>Rosellinia</taxon>
    </lineage>
</organism>
<sequence>MNEFRDFISNASKGLVLGRGGSAEEPHIKIAVIDDGIDTTHKDLHGHVVGGHFFGLDKPSPFWVSAGGHGTMMARLITRVFPKAEILSLKLDSQEQFQGQRQFSIDSAARAIQWAKDCGVPIISMSWSIEKVGETTKNLKILEDAVHAAKGDNILMFCSCNDQGDGEDNSYPGVYSGTIKIGAATAMGAKCQYVSASDRVHYLFPGRVMENEKDEETAGNAGKSFKDRSVEGSSLATALASGLAGLILYMFRLTSLKCEGNIATRLNIIANSPPKMEQVFDKLKSPKKSVEVWKNFQGIEEKVSDAARSMGRGPAARHKVMEDICRDLISNIPT</sequence>
<dbReference type="PROSITE" id="PS00136">
    <property type="entry name" value="SUBTILASE_ASP"/>
    <property type="match status" value="1"/>
</dbReference>
<dbReference type="PRINTS" id="PR00723">
    <property type="entry name" value="SUBTILISIN"/>
</dbReference>
<dbReference type="SUPFAM" id="SSF52743">
    <property type="entry name" value="Subtilisin-like"/>
    <property type="match status" value="1"/>
</dbReference>
<evidence type="ECO:0000313" key="6">
    <source>
        <dbReference type="EMBL" id="GAW25606.1"/>
    </source>
</evidence>
<dbReference type="InterPro" id="IPR015500">
    <property type="entry name" value="Peptidase_S8_subtilisin-rel"/>
</dbReference>
<feature type="domain" description="Peptidase S8/S53" evidence="5">
    <location>
        <begin position="28"/>
        <end position="248"/>
    </location>
</feature>
<accession>A0A1S8A690</accession>
<protein>
    <submittedName>
        <fullName evidence="6">Putative intracellular serine protease protein</fullName>
    </submittedName>
</protein>
<dbReference type="AlphaFoldDB" id="A0A1S8A690"/>
<feature type="active site" description="Charge relay system" evidence="4">
    <location>
        <position position="34"/>
    </location>
</feature>
<dbReference type="STRING" id="77044.A0A1S8A690"/>
<keyword evidence="1 4" id="KW-0645">Protease</keyword>
<dbReference type="GO" id="GO:0006508">
    <property type="term" value="P:proteolysis"/>
    <property type="evidence" value="ECO:0007669"/>
    <property type="project" value="UniProtKB-KW"/>
</dbReference>
<evidence type="ECO:0000256" key="1">
    <source>
        <dbReference type="ARBA" id="ARBA00022670"/>
    </source>
</evidence>
<comment type="similarity">
    <text evidence="4">Belongs to the peptidase S8 family.</text>
</comment>
<evidence type="ECO:0000256" key="3">
    <source>
        <dbReference type="ARBA" id="ARBA00022825"/>
    </source>
</evidence>
<name>A0A1S8A690_ROSNE</name>
<evidence type="ECO:0000313" key="7">
    <source>
        <dbReference type="Proteomes" id="UP000054516"/>
    </source>
</evidence>
<dbReference type="Proteomes" id="UP000054516">
    <property type="component" value="Unassembled WGS sequence"/>
</dbReference>
<dbReference type="InterPro" id="IPR023827">
    <property type="entry name" value="Peptidase_S8_Asp-AS"/>
</dbReference>
<reference evidence="6" key="1">
    <citation type="submission" date="2016-03" db="EMBL/GenBank/DDBJ databases">
        <title>Draft genome sequence of Rosellinia necatrix.</title>
        <authorList>
            <person name="Kanematsu S."/>
        </authorList>
    </citation>
    <scope>NUCLEOTIDE SEQUENCE [LARGE SCALE GENOMIC DNA]</scope>
    <source>
        <strain evidence="6">W97</strain>
    </source>
</reference>
<dbReference type="Pfam" id="PF00082">
    <property type="entry name" value="Peptidase_S8"/>
    <property type="match status" value="1"/>
</dbReference>
<dbReference type="OMA" id="NAQTHIE"/>
<gene>
    <name evidence="6" type="ORF">SAMD00023353_1000040</name>
</gene>
<keyword evidence="2 4" id="KW-0378">Hydrolase</keyword>
<feature type="active site" description="Charge relay system" evidence="4">
    <location>
        <position position="234"/>
    </location>
</feature>
<dbReference type="InterPro" id="IPR036852">
    <property type="entry name" value="Peptidase_S8/S53_dom_sf"/>
</dbReference>
<dbReference type="PROSITE" id="PS51892">
    <property type="entry name" value="SUBTILASE"/>
    <property type="match status" value="1"/>
</dbReference>
<dbReference type="GO" id="GO:0004252">
    <property type="term" value="F:serine-type endopeptidase activity"/>
    <property type="evidence" value="ECO:0007669"/>
    <property type="project" value="UniProtKB-UniRule"/>
</dbReference>
<feature type="active site" description="Charge relay system" evidence="4">
    <location>
        <position position="69"/>
    </location>
</feature>
<evidence type="ECO:0000256" key="4">
    <source>
        <dbReference type="PROSITE-ProRule" id="PRU01240"/>
    </source>
</evidence>
<proteinExistence type="inferred from homology"/>
<dbReference type="EMBL" id="DF977455">
    <property type="protein sequence ID" value="GAW25606.1"/>
    <property type="molecule type" value="Genomic_DNA"/>
</dbReference>
<dbReference type="InterPro" id="IPR000209">
    <property type="entry name" value="Peptidase_S8/S53_dom"/>
</dbReference>
<keyword evidence="7" id="KW-1185">Reference proteome</keyword>